<sequence length="340" mass="38253">MDTFLVTMRTSIQTDIENCTQSIKNITCLHEDLLKIKDKSEALIFIKYRKCLDQSLKLESVLQEMTTKTEMTLTFKPDTTIQQTLSTLSGLGQILSTARQSQPFKRTTQNTDSRQNKPKETSQSDPGHQTTSGFKVNKSHPESRTSRSYSPGNQTSDLTKSGQVSDPVSSSSHQLVQGHQPGAVNRSDQIIKVKSSKKYSVKIKGDKYTCLISSICETASGELLLTDWMNKKVKLLDQTYKVVAHCDLPRPPRSMCSIDSSLMAVTVENNEVHFIRVTNGQLIKDRTLKFQHDCLGIAHQNGNLYITDGTALYLYTLDGRLVREMYKDTSSYKWTGNNYS</sequence>
<evidence type="ECO:0008006" key="4">
    <source>
        <dbReference type="Google" id="ProtNLM"/>
    </source>
</evidence>
<evidence type="ECO:0000256" key="1">
    <source>
        <dbReference type="SAM" id="MobiDB-lite"/>
    </source>
</evidence>
<feature type="compositionally biased region" description="Polar residues" evidence="1">
    <location>
        <begin position="97"/>
        <end position="113"/>
    </location>
</feature>
<protein>
    <recommendedName>
        <fullName evidence="4">Tripartite motif-containing protein 2</fullName>
    </recommendedName>
</protein>
<proteinExistence type="predicted"/>
<comment type="caution">
    <text evidence="2">The sequence shown here is derived from an EMBL/GenBank/DDBJ whole genome shotgun (WGS) entry which is preliminary data.</text>
</comment>
<reference evidence="2" key="1">
    <citation type="journal article" date="2019" name="bioRxiv">
        <title>The Genome of the Zebra Mussel, Dreissena polymorpha: A Resource for Invasive Species Research.</title>
        <authorList>
            <person name="McCartney M.A."/>
            <person name="Auch B."/>
            <person name="Kono T."/>
            <person name="Mallez S."/>
            <person name="Zhang Y."/>
            <person name="Obille A."/>
            <person name="Becker A."/>
            <person name="Abrahante J.E."/>
            <person name="Garbe J."/>
            <person name="Badalamenti J.P."/>
            <person name="Herman A."/>
            <person name="Mangelson H."/>
            <person name="Liachko I."/>
            <person name="Sullivan S."/>
            <person name="Sone E.D."/>
            <person name="Koren S."/>
            <person name="Silverstein K.A.T."/>
            <person name="Beckman K.B."/>
            <person name="Gohl D.M."/>
        </authorList>
    </citation>
    <scope>NUCLEOTIDE SEQUENCE</scope>
    <source>
        <strain evidence="2">Duluth1</strain>
        <tissue evidence="2">Whole animal</tissue>
    </source>
</reference>
<evidence type="ECO:0000313" key="2">
    <source>
        <dbReference type="EMBL" id="KAH3720302.1"/>
    </source>
</evidence>
<organism evidence="2 3">
    <name type="scientific">Dreissena polymorpha</name>
    <name type="common">Zebra mussel</name>
    <name type="synonym">Mytilus polymorpha</name>
    <dbReference type="NCBI Taxonomy" id="45954"/>
    <lineage>
        <taxon>Eukaryota</taxon>
        <taxon>Metazoa</taxon>
        <taxon>Spiralia</taxon>
        <taxon>Lophotrochozoa</taxon>
        <taxon>Mollusca</taxon>
        <taxon>Bivalvia</taxon>
        <taxon>Autobranchia</taxon>
        <taxon>Heteroconchia</taxon>
        <taxon>Euheterodonta</taxon>
        <taxon>Imparidentia</taxon>
        <taxon>Neoheterodontei</taxon>
        <taxon>Myida</taxon>
        <taxon>Dreissenoidea</taxon>
        <taxon>Dreissenidae</taxon>
        <taxon>Dreissena</taxon>
    </lineage>
</organism>
<name>A0A9D4HIV2_DREPO</name>
<feature type="compositionally biased region" description="Low complexity" evidence="1">
    <location>
        <begin position="161"/>
        <end position="172"/>
    </location>
</feature>
<reference evidence="2" key="2">
    <citation type="submission" date="2020-11" db="EMBL/GenBank/DDBJ databases">
        <authorList>
            <person name="McCartney M.A."/>
            <person name="Auch B."/>
            <person name="Kono T."/>
            <person name="Mallez S."/>
            <person name="Becker A."/>
            <person name="Gohl D.M."/>
            <person name="Silverstein K.A.T."/>
            <person name="Koren S."/>
            <person name="Bechman K.B."/>
            <person name="Herman A."/>
            <person name="Abrahante J.E."/>
            <person name="Garbe J."/>
        </authorList>
    </citation>
    <scope>NUCLEOTIDE SEQUENCE</scope>
    <source>
        <strain evidence="2">Duluth1</strain>
        <tissue evidence="2">Whole animal</tissue>
    </source>
</reference>
<dbReference type="EMBL" id="JAIWYP010000013">
    <property type="protein sequence ID" value="KAH3720302.1"/>
    <property type="molecule type" value="Genomic_DNA"/>
</dbReference>
<dbReference type="AlphaFoldDB" id="A0A9D4HIV2"/>
<keyword evidence="3" id="KW-1185">Reference proteome</keyword>
<feature type="compositionally biased region" description="Polar residues" evidence="1">
    <location>
        <begin position="123"/>
        <end position="134"/>
    </location>
</feature>
<dbReference type="SUPFAM" id="SSF63829">
    <property type="entry name" value="Calcium-dependent phosphotriesterase"/>
    <property type="match status" value="1"/>
</dbReference>
<evidence type="ECO:0000313" key="3">
    <source>
        <dbReference type="Proteomes" id="UP000828390"/>
    </source>
</evidence>
<feature type="compositionally biased region" description="Polar residues" evidence="1">
    <location>
        <begin position="146"/>
        <end position="160"/>
    </location>
</feature>
<dbReference type="Proteomes" id="UP000828390">
    <property type="component" value="Unassembled WGS sequence"/>
</dbReference>
<accession>A0A9D4HIV2</accession>
<gene>
    <name evidence="2" type="ORF">DPMN_063198</name>
</gene>
<feature type="region of interest" description="Disordered" evidence="1">
    <location>
        <begin position="97"/>
        <end position="189"/>
    </location>
</feature>